<dbReference type="PANTHER" id="PTHR31676:SF96">
    <property type="entry name" value="EXPRESSED PROTEIN"/>
    <property type="match status" value="1"/>
</dbReference>
<keyword evidence="3" id="KW-1185">Reference proteome</keyword>
<dbReference type="InterPro" id="IPR007493">
    <property type="entry name" value="DUF538"/>
</dbReference>
<keyword evidence="1" id="KW-0732">Signal</keyword>
<feature type="signal peptide" evidence="1">
    <location>
        <begin position="1"/>
        <end position="25"/>
    </location>
</feature>
<dbReference type="Gene3D" id="2.30.240.10">
    <property type="entry name" value="At5g01610-like"/>
    <property type="match status" value="1"/>
</dbReference>
<feature type="chain" id="PRO_5047009341" evidence="1">
    <location>
        <begin position="26"/>
        <end position="235"/>
    </location>
</feature>
<dbReference type="EMBL" id="JAFEMO010000010">
    <property type="protein sequence ID" value="KAH7560401.1"/>
    <property type="molecule type" value="Genomic_DNA"/>
</dbReference>
<dbReference type="Proteomes" id="UP000827721">
    <property type="component" value="Unassembled WGS sequence"/>
</dbReference>
<gene>
    <name evidence="2" type="ORF">JRO89_XS10G0010900</name>
</gene>
<evidence type="ECO:0000256" key="1">
    <source>
        <dbReference type="SAM" id="SignalP"/>
    </source>
</evidence>
<dbReference type="InterPro" id="IPR036758">
    <property type="entry name" value="At5g01610-like"/>
</dbReference>
<evidence type="ECO:0000313" key="3">
    <source>
        <dbReference type="Proteomes" id="UP000827721"/>
    </source>
</evidence>
<dbReference type="Pfam" id="PF04398">
    <property type="entry name" value="DUF538"/>
    <property type="match status" value="1"/>
</dbReference>
<sequence>MASLPSISLLLLLLTFSSQTHLTLSLPDPSLNHLHPSLPLHSIIDVHDLLPLYGLPKGLLPGNIESYTLQNDTGSFSIHLTSTCYVDFDPLVYYGKKITGMLRYGAVTDVSGIQAKKLFIWVSVTAMEKVKGSDFIEFFVGSLSEKLPADKFQEVPLCKNKASMRTNLDSMQIQLSNCIATEHSTLVIFLTCDGISPRYLEMNSGIGNIPSGSRPVTYVSIHFTLKLSIFNFLIV</sequence>
<comment type="caution">
    <text evidence="2">The sequence shown here is derived from an EMBL/GenBank/DDBJ whole genome shotgun (WGS) entry which is preliminary data.</text>
</comment>
<dbReference type="SUPFAM" id="SSF141562">
    <property type="entry name" value="At5g01610-like"/>
    <property type="match status" value="1"/>
</dbReference>
<accession>A0ABQ8HH77</accession>
<dbReference type="PANTHER" id="PTHR31676">
    <property type="entry name" value="T31J12.3 PROTEIN-RELATED"/>
    <property type="match status" value="1"/>
</dbReference>
<evidence type="ECO:0000313" key="2">
    <source>
        <dbReference type="EMBL" id="KAH7560401.1"/>
    </source>
</evidence>
<reference evidence="2 3" key="1">
    <citation type="submission" date="2021-02" db="EMBL/GenBank/DDBJ databases">
        <title>Plant Genome Project.</title>
        <authorList>
            <person name="Zhang R.-G."/>
        </authorList>
    </citation>
    <scope>NUCLEOTIDE SEQUENCE [LARGE SCALE GENOMIC DNA]</scope>
    <source>
        <tissue evidence="2">Leaves</tissue>
    </source>
</reference>
<name>A0ABQ8HH77_9ROSI</name>
<proteinExistence type="predicted"/>
<protein>
    <submittedName>
        <fullName evidence="2">Uncharacterized protein</fullName>
    </submittedName>
</protein>
<organism evidence="2 3">
    <name type="scientific">Xanthoceras sorbifolium</name>
    <dbReference type="NCBI Taxonomy" id="99658"/>
    <lineage>
        <taxon>Eukaryota</taxon>
        <taxon>Viridiplantae</taxon>
        <taxon>Streptophyta</taxon>
        <taxon>Embryophyta</taxon>
        <taxon>Tracheophyta</taxon>
        <taxon>Spermatophyta</taxon>
        <taxon>Magnoliopsida</taxon>
        <taxon>eudicotyledons</taxon>
        <taxon>Gunneridae</taxon>
        <taxon>Pentapetalae</taxon>
        <taxon>rosids</taxon>
        <taxon>malvids</taxon>
        <taxon>Sapindales</taxon>
        <taxon>Sapindaceae</taxon>
        <taxon>Xanthoceroideae</taxon>
        <taxon>Xanthoceras</taxon>
    </lineage>
</organism>